<dbReference type="HOGENOM" id="CLU_163892_1_0_3"/>
<proteinExistence type="predicted"/>
<dbReference type="AlphaFoldDB" id="B4VI10"/>
<dbReference type="OrthoDB" id="426986at2"/>
<sequence length="75" mass="8952">MSDRLNFLYPRCRYHGHKKPEYLDFNANLQEFAQRVTTICNLQTSGKLPPEQAYDQIQDLWQQLHYSGQHLLDID</sequence>
<dbReference type="Pfam" id="PF23856">
    <property type="entry name" value="DUF7219"/>
    <property type="match status" value="1"/>
</dbReference>
<keyword evidence="2" id="KW-1185">Reference proteome</keyword>
<accession>B4VI10</accession>
<evidence type="ECO:0000313" key="1">
    <source>
        <dbReference type="EMBL" id="EDX78759.1"/>
    </source>
</evidence>
<protein>
    <submittedName>
        <fullName evidence="1">Uncharacterized protein</fullName>
    </submittedName>
</protein>
<dbReference type="STRING" id="118168.MC7420_7412"/>
<reference evidence="1 2" key="1">
    <citation type="submission" date="2008-07" db="EMBL/GenBank/DDBJ databases">
        <authorList>
            <person name="Tandeau de Marsac N."/>
            <person name="Ferriera S."/>
            <person name="Johnson J."/>
            <person name="Kravitz S."/>
            <person name="Beeson K."/>
            <person name="Sutton G."/>
            <person name="Rogers Y.-H."/>
            <person name="Friedman R."/>
            <person name="Frazier M."/>
            <person name="Venter J.C."/>
        </authorList>
    </citation>
    <scope>NUCLEOTIDE SEQUENCE [LARGE SCALE GENOMIC DNA]</scope>
    <source>
        <strain evidence="1 2">PCC 7420</strain>
    </source>
</reference>
<organism evidence="1 2">
    <name type="scientific">Coleofasciculus chthonoplastes PCC 7420</name>
    <dbReference type="NCBI Taxonomy" id="118168"/>
    <lineage>
        <taxon>Bacteria</taxon>
        <taxon>Bacillati</taxon>
        <taxon>Cyanobacteriota</taxon>
        <taxon>Cyanophyceae</taxon>
        <taxon>Coleofasciculales</taxon>
        <taxon>Coleofasciculaceae</taxon>
        <taxon>Coleofasciculus</taxon>
    </lineage>
</organism>
<name>B4VI10_9CYAN</name>
<dbReference type="EMBL" id="DS989841">
    <property type="protein sequence ID" value="EDX78759.1"/>
    <property type="molecule type" value="Genomic_DNA"/>
</dbReference>
<dbReference type="RefSeq" id="WP_006098236.1">
    <property type="nucleotide sequence ID" value="NZ_DS989841.1"/>
</dbReference>
<dbReference type="Proteomes" id="UP000003835">
    <property type="component" value="Unassembled WGS sequence"/>
</dbReference>
<evidence type="ECO:0000313" key="2">
    <source>
        <dbReference type="Proteomes" id="UP000003835"/>
    </source>
</evidence>
<dbReference type="InterPro" id="IPR055643">
    <property type="entry name" value="DUF7219"/>
</dbReference>
<gene>
    <name evidence="1" type="ORF">MC7420_7412</name>
</gene>